<feature type="region of interest" description="Disordered" evidence="1">
    <location>
        <begin position="460"/>
        <end position="524"/>
    </location>
</feature>
<protein>
    <submittedName>
        <fullName evidence="2">Uncharacterized protein</fullName>
    </submittedName>
</protein>
<feature type="compositionally biased region" description="Basic residues" evidence="1">
    <location>
        <begin position="502"/>
        <end position="524"/>
    </location>
</feature>
<reference evidence="2 3" key="1">
    <citation type="submission" date="2024-11" db="EMBL/GenBank/DDBJ databases">
        <title>Chromosome-level genome assembly of Eucalyptus globulus Labill. provides insights into its genome evolution.</title>
        <authorList>
            <person name="Li X."/>
        </authorList>
    </citation>
    <scope>NUCLEOTIDE SEQUENCE [LARGE SCALE GENOMIC DNA]</scope>
    <source>
        <strain evidence="2">CL2024</strain>
        <tissue evidence="2">Fresh tender leaves</tissue>
    </source>
</reference>
<feature type="compositionally biased region" description="Basic and acidic residues" evidence="1">
    <location>
        <begin position="354"/>
        <end position="365"/>
    </location>
</feature>
<feature type="region of interest" description="Disordered" evidence="1">
    <location>
        <begin position="342"/>
        <end position="367"/>
    </location>
</feature>
<evidence type="ECO:0000256" key="1">
    <source>
        <dbReference type="SAM" id="MobiDB-lite"/>
    </source>
</evidence>
<sequence length="524" mass="58641">MCGVARRCLFAGNDGDERGIARAADLIMGDMGPDLEVRVQSEALMGGSEEAPANVSVGKENGTAVPQDPKAKAVRCLSNCQDGSFSVEDLHDGKMPDGDRNSDVDIIDRKNPTKEGPFEGGQGDTTEYSSSFGDTSSGSENNLAMSDGEVDSQYLGHNMPGFHYPGQSELYLTRRKLTDHWRRFIQPLKWRCKWIELRINQLNSQARKYDRKLEEHKQKKELTFERSELQDFNAKSCAFSGQLSREKVMMRRKRKRVEETQDIASYMSQHNLFSYCDRKSRADHTHMEIRRGNQGDSVGDSLDFGDGANSLEQILAKIEKAKSHICELKARMEKVLSENPGKFSSVNRLSMLPPKDELTSSDKKQASHYGNGLVSSCKSVYTASLQLSNHNLDDILLPETANSTLGEATPLPNIIESTDQTSRGVSRDNTEEEILTNEQAVEEKSLDLVEFRNRLIMGEKPGEPLELQETETDSLLSPLKSETDSLGKGSSLKSPPICKTYVRSKLRRRSRRAAMRRWSRKSSG</sequence>
<name>A0ABD3KP68_EUCGL</name>
<dbReference type="EMBL" id="JBJKBG010000005">
    <property type="protein sequence ID" value="KAL3738941.1"/>
    <property type="molecule type" value="Genomic_DNA"/>
</dbReference>
<feature type="region of interest" description="Disordered" evidence="1">
    <location>
        <begin position="87"/>
        <end position="139"/>
    </location>
</feature>
<comment type="caution">
    <text evidence="2">The sequence shown here is derived from an EMBL/GenBank/DDBJ whole genome shotgun (WGS) entry which is preliminary data.</text>
</comment>
<evidence type="ECO:0000313" key="3">
    <source>
        <dbReference type="Proteomes" id="UP001634007"/>
    </source>
</evidence>
<keyword evidence="3" id="KW-1185">Reference proteome</keyword>
<dbReference type="PANTHER" id="PTHR34057">
    <property type="entry name" value="ELONGATION FACTOR"/>
    <property type="match status" value="1"/>
</dbReference>
<dbReference type="InterPro" id="IPR038745">
    <property type="entry name" value="AT4G37440-like"/>
</dbReference>
<evidence type="ECO:0000313" key="2">
    <source>
        <dbReference type="EMBL" id="KAL3738941.1"/>
    </source>
</evidence>
<dbReference type="PANTHER" id="PTHR34057:SF10">
    <property type="entry name" value="TRANSPOSASE, PTTA_EN_SPM, PLANT"/>
    <property type="match status" value="1"/>
</dbReference>
<dbReference type="AlphaFoldDB" id="A0ABD3KP68"/>
<feature type="compositionally biased region" description="Low complexity" evidence="1">
    <location>
        <begin position="129"/>
        <end position="139"/>
    </location>
</feature>
<feature type="compositionally biased region" description="Basic and acidic residues" evidence="1">
    <location>
        <begin position="88"/>
        <end position="117"/>
    </location>
</feature>
<organism evidence="2 3">
    <name type="scientific">Eucalyptus globulus</name>
    <name type="common">Tasmanian blue gum</name>
    <dbReference type="NCBI Taxonomy" id="34317"/>
    <lineage>
        <taxon>Eukaryota</taxon>
        <taxon>Viridiplantae</taxon>
        <taxon>Streptophyta</taxon>
        <taxon>Embryophyta</taxon>
        <taxon>Tracheophyta</taxon>
        <taxon>Spermatophyta</taxon>
        <taxon>Magnoliopsida</taxon>
        <taxon>eudicotyledons</taxon>
        <taxon>Gunneridae</taxon>
        <taxon>Pentapetalae</taxon>
        <taxon>rosids</taxon>
        <taxon>malvids</taxon>
        <taxon>Myrtales</taxon>
        <taxon>Myrtaceae</taxon>
        <taxon>Myrtoideae</taxon>
        <taxon>Eucalypteae</taxon>
        <taxon>Eucalyptus</taxon>
    </lineage>
</organism>
<dbReference type="CDD" id="cd11650">
    <property type="entry name" value="AT4G37440_like"/>
    <property type="match status" value="1"/>
</dbReference>
<gene>
    <name evidence="2" type="ORF">ACJRO7_020343</name>
</gene>
<dbReference type="Proteomes" id="UP001634007">
    <property type="component" value="Unassembled WGS sequence"/>
</dbReference>
<accession>A0ABD3KP68</accession>
<proteinExistence type="predicted"/>